<evidence type="ECO:0000313" key="3">
    <source>
        <dbReference type="Proteomes" id="UP001262754"/>
    </source>
</evidence>
<feature type="transmembrane region" description="Helical" evidence="1">
    <location>
        <begin position="237"/>
        <end position="257"/>
    </location>
</feature>
<feature type="transmembrane region" description="Helical" evidence="1">
    <location>
        <begin position="269"/>
        <end position="291"/>
    </location>
</feature>
<dbReference type="PANTHER" id="PTHR38457:SF1">
    <property type="entry name" value="REGULATOR ABRB-RELATED"/>
    <property type="match status" value="1"/>
</dbReference>
<comment type="caution">
    <text evidence="2">The sequence shown here is derived from an EMBL/GenBank/DDBJ whole genome shotgun (WGS) entry which is preliminary data.</text>
</comment>
<feature type="transmembrane region" description="Helical" evidence="1">
    <location>
        <begin position="92"/>
        <end position="111"/>
    </location>
</feature>
<dbReference type="PIRSF" id="PIRSF038991">
    <property type="entry name" value="Protein_AbrB"/>
    <property type="match status" value="1"/>
</dbReference>
<dbReference type="InterPro" id="IPR007820">
    <property type="entry name" value="AbrB_fam"/>
</dbReference>
<dbReference type="InterPro" id="IPR017516">
    <property type="entry name" value="AbrB_dup"/>
</dbReference>
<dbReference type="Pfam" id="PF05145">
    <property type="entry name" value="AbrB"/>
    <property type="match status" value="1"/>
</dbReference>
<evidence type="ECO:0000256" key="1">
    <source>
        <dbReference type="SAM" id="Phobius"/>
    </source>
</evidence>
<feature type="transmembrane region" description="Helical" evidence="1">
    <location>
        <begin position="189"/>
        <end position="207"/>
    </location>
</feature>
<keyword evidence="1" id="KW-0812">Transmembrane</keyword>
<dbReference type="NCBIfam" id="TIGR03082">
    <property type="entry name" value="Gneg_AbrB_dup"/>
    <property type="match status" value="2"/>
</dbReference>
<dbReference type="PANTHER" id="PTHR38457">
    <property type="entry name" value="REGULATOR ABRB-RELATED"/>
    <property type="match status" value="1"/>
</dbReference>
<dbReference type="RefSeq" id="WP_310029576.1">
    <property type="nucleotide sequence ID" value="NZ_JAVDRL010000003.1"/>
</dbReference>
<keyword evidence="1" id="KW-0472">Membrane</keyword>
<feature type="transmembrane region" description="Helical" evidence="1">
    <location>
        <begin position="152"/>
        <end position="169"/>
    </location>
</feature>
<feature type="transmembrane region" description="Helical" evidence="1">
    <location>
        <begin position="214"/>
        <end position="231"/>
    </location>
</feature>
<proteinExistence type="predicted"/>
<keyword evidence="3" id="KW-1185">Reference proteome</keyword>
<dbReference type="Proteomes" id="UP001262754">
    <property type="component" value="Unassembled WGS sequence"/>
</dbReference>
<evidence type="ECO:0000313" key="2">
    <source>
        <dbReference type="EMBL" id="MDR6530205.1"/>
    </source>
</evidence>
<keyword evidence="1" id="KW-1133">Transmembrane helix</keyword>
<feature type="transmembrane region" description="Helical" evidence="1">
    <location>
        <begin position="323"/>
        <end position="343"/>
    </location>
</feature>
<name>A0ABU1MWI3_9CAUL</name>
<feature type="transmembrane region" description="Helical" evidence="1">
    <location>
        <begin position="67"/>
        <end position="86"/>
    </location>
</feature>
<reference evidence="2 3" key="1">
    <citation type="submission" date="2023-07" db="EMBL/GenBank/DDBJ databases">
        <title>Sorghum-associated microbial communities from plants grown in Nebraska, USA.</title>
        <authorList>
            <person name="Schachtman D."/>
        </authorList>
    </citation>
    <scope>NUCLEOTIDE SEQUENCE [LARGE SCALE GENOMIC DNA]</scope>
    <source>
        <strain evidence="2 3">DS2154</strain>
    </source>
</reference>
<organism evidence="2 3">
    <name type="scientific">Caulobacter rhizosphaerae</name>
    <dbReference type="NCBI Taxonomy" id="2010972"/>
    <lineage>
        <taxon>Bacteria</taxon>
        <taxon>Pseudomonadati</taxon>
        <taxon>Pseudomonadota</taxon>
        <taxon>Alphaproteobacteria</taxon>
        <taxon>Caulobacterales</taxon>
        <taxon>Caulobacteraceae</taxon>
        <taxon>Caulobacter</taxon>
    </lineage>
</organism>
<protein>
    <submittedName>
        <fullName evidence="2">Membrane AbrB-like protein</fullName>
    </submittedName>
</protein>
<sequence length="355" mass="36044">MSLRRVLLRPASQWTLLAGATVTTDIGLTLVHAPAALLLGPLACAIVFGVLGAAVRPPGVMRLASSTVIGCLVAVSLGGAIGPALLGHLPTFLLIGVSTLALSLGLGWSLARAGWFEGATSVWGMSPGGAASMIAMAQETGADARTVAMMQYFRVLLVAAAAIGLSHLASPGAHAAPPKAWLGEVDPRGLAETAILALAGAVLARALKFPAGVFLIPGLSGAVLMKLGWMHPQVPPLLGAMAYAVVGWNIGLSFTPASLAHSARAMPRIVGSTLVLIALCGLSGLAISRVFGVDPLTGYLSTSPGGVDSILIIAASTRVDLPFILAAQVVRIILVLIIGPWAAAQVARWTLPKAD</sequence>
<dbReference type="EMBL" id="JAVDRL010000003">
    <property type="protein sequence ID" value="MDR6530205.1"/>
    <property type="molecule type" value="Genomic_DNA"/>
</dbReference>
<accession>A0ABU1MWI3</accession>
<feature type="transmembrane region" description="Helical" evidence="1">
    <location>
        <begin position="37"/>
        <end position="55"/>
    </location>
</feature>
<gene>
    <name evidence="2" type="ORF">J2800_000941</name>
</gene>